<dbReference type="RefSeq" id="WP_192107587.1">
    <property type="nucleotide sequence ID" value="NZ_JACYXJ010000002.1"/>
</dbReference>
<accession>A0ABR9C685</accession>
<dbReference type="Proteomes" id="UP000615687">
    <property type="component" value="Unassembled WGS sequence"/>
</dbReference>
<sequence length="284" mass="32127">MLKYFVGIDFICPSCRKKSQAALNVPDPYTGDGAGLDGLDLTLSDDVACEHCNESFELNVFLNGASCQVEFQDFTNNIIVSSDVYPESDDEFLDISPPQDPMKILLQEGGEAIGLLRHPISQFGEATIKRMIFAQIISAMEVYLQDKIKISVNSSYIVRFNIISRNDKLNSEKFPLRYLSSKDFIDNQIMKYLNGIIFHNIPVVENVLKSLSHEDFNPPARIKERLSKAVSVRHDCVHRGGYDRLGNKVTVSDAYIKDVWGDVRSYCSYVDSYIDRVTDEIIPF</sequence>
<evidence type="ECO:0008006" key="3">
    <source>
        <dbReference type="Google" id="ProtNLM"/>
    </source>
</evidence>
<dbReference type="EMBL" id="JACYXJ010000002">
    <property type="protein sequence ID" value="MBD8875444.1"/>
    <property type="molecule type" value="Genomic_DNA"/>
</dbReference>
<evidence type="ECO:0000313" key="2">
    <source>
        <dbReference type="Proteomes" id="UP000615687"/>
    </source>
</evidence>
<name>A0ABR9C685_9HYPH</name>
<proteinExistence type="predicted"/>
<comment type="caution">
    <text evidence="1">The sequence shown here is derived from an EMBL/GenBank/DDBJ whole genome shotgun (WGS) entry which is preliminary data.</text>
</comment>
<keyword evidence="2" id="KW-1185">Reference proteome</keyword>
<gene>
    <name evidence="1" type="ORF">IG617_03990</name>
</gene>
<organism evidence="1 2">
    <name type="scientific">Roseibium polysiphoniae</name>
    <dbReference type="NCBI Taxonomy" id="2571221"/>
    <lineage>
        <taxon>Bacteria</taxon>
        <taxon>Pseudomonadati</taxon>
        <taxon>Pseudomonadota</taxon>
        <taxon>Alphaproteobacteria</taxon>
        <taxon>Hyphomicrobiales</taxon>
        <taxon>Stappiaceae</taxon>
        <taxon>Roseibium</taxon>
    </lineage>
</organism>
<protein>
    <recommendedName>
        <fullName evidence="3">RiboL-PSP-HEPN domain-containing protein</fullName>
    </recommendedName>
</protein>
<reference evidence="1 2" key="1">
    <citation type="submission" date="2020-09" db="EMBL/GenBank/DDBJ databases">
        <title>The genome sequence of type strain Labrenzia polysiphoniae KACC 19711.</title>
        <authorList>
            <person name="Liu Y."/>
        </authorList>
    </citation>
    <scope>NUCLEOTIDE SEQUENCE [LARGE SCALE GENOMIC DNA]</scope>
    <source>
        <strain evidence="1 2">KACC 19711</strain>
    </source>
</reference>
<evidence type="ECO:0000313" key="1">
    <source>
        <dbReference type="EMBL" id="MBD8875444.1"/>
    </source>
</evidence>